<sequence length="157" mass="17398">MASKQLIQLTIILFLIIFPLLSAMQIPSSDDEVDDDDEEAYILDDSQFSNSRLTSKFLGNTIKKIKKGARCDAKSYNICNGVSANNGTSILHCCKKHCRNVLGDRNNCSQCGHKCRLDQRCCGGVCTNVVHNKSHCGKCFKKCPQGVRCEYGYCGYA</sequence>
<dbReference type="PANTHER" id="PTHR33227">
    <property type="entry name" value="STIGMA-SPECIFIC STIG1-LIKE PROTEIN 3"/>
    <property type="match status" value="1"/>
</dbReference>
<dbReference type="EMBL" id="BAABME010004232">
    <property type="protein sequence ID" value="GAA0161635.1"/>
    <property type="molecule type" value="Genomic_DNA"/>
</dbReference>
<evidence type="ECO:0000256" key="1">
    <source>
        <dbReference type="ARBA" id="ARBA00006010"/>
    </source>
</evidence>
<feature type="signal peptide" evidence="3">
    <location>
        <begin position="1"/>
        <end position="23"/>
    </location>
</feature>
<dbReference type="InterPro" id="IPR006969">
    <property type="entry name" value="Stig-like"/>
</dbReference>
<protein>
    <submittedName>
        <fullName evidence="4">Uncharacterized protein</fullName>
    </submittedName>
</protein>
<evidence type="ECO:0000256" key="3">
    <source>
        <dbReference type="SAM" id="SignalP"/>
    </source>
</evidence>
<evidence type="ECO:0000313" key="4">
    <source>
        <dbReference type="EMBL" id="GAA0161635.1"/>
    </source>
</evidence>
<evidence type="ECO:0000256" key="2">
    <source>
        <dbReference type="ARBA" id="ARBA00022729"/>
    </source>
</evidence>
<dbReference type="Proteomes" id="UP001454036">
    <property type="component" value="Unassembled WGS sequence"/>
</dbReference>
<dbReference type="AlphaFoldDB" id="A0AAV3QC57"/>
<dbReference type="Pfam" id="PF04885">
    <property type="entry name" value="Stig1"/>
    <property type="match status" value="1"/>
</dbReference>
<organism evidence="4 5">
    <name type="scientific">Lithospermum erythrorhizon</name>
    <name type="common">Purple gromwell</name>
    <name type="synonym">Lithospermum officinale var. erythrorhizon</name>
    <dbReference type="NCBI Taxonomy" id="34254"/>
    <lineage>
        <taxon>Eukaryota</taxon>
        <taxon>Viridiplantae</taxon>
        <taxon>Streptophyta</taxon>
        <taxon>Embryophyta</taxon>
        <taxon>Tracheophyta</taxon>
        <taxon>Spermatophyta</taxon>
        <taxon>Magnoliopsida</taxon>
        <taxon>eudicotyledons</taxon>
        <taxon>Gunneridae</taxon>
        <taxon>Pentapetalae</taxon>
        <taxon>asterids</taxon>
        <taxon>lamiids</taxon>
        <taxon>Boraginales</taxon>
        <taxon>Boraginaceae</taxon>
        <taxon>Boraginoideae</taxon>
        <taxon>Lithospermeae</taxon>
        <taxon>Lithospermum</taxon>
    </lineage>
</organism>
<accession>A0AAV3QC57</accession>
<proteinExistence type="inferred from homology"/>
<comment type="similarity">
    <text evidence="1">Belongs to the STIG1 family.</text>
</comment>
<name>A0AAV3QC57_LITER</name>
<reference evidence="4 5" key="1">
    <citation type="submission" date="2024-01" db="EMBL/GenBank/DDBJ databases">
        <title>The complete chloroplast genome sequence of Lithospermum erythrorhizon: insights into the phylogenetic relationship among Boraginaceae species and the maternal lineages of purple gromwells.</title>
        <authorList>
            <person name="Okada T."/>
            <person name="Watanabe K."/>
        </authorList>
    </citation>
    <scope>NUCLEOTIDE SEQUENCE [LARGE SCALE GENOMIC DNA]</scope>
</reference>
<gene>
    <name evidence="4" type="ORF">LIER_17905</name>
</gene>
<feature type="chain" id="PRO_5043786064" evidence="3">
    <location>
        <begin position="24"/>
        <end position="157"/>
    </location>
</feature>
<dbReference type="PANTHER" id="PTHR33227:SF6">
    <property type="entry name" value="PROTEIN GRIM REAPER"/>
    <property type="match status" value="1"/>
</dbReference>
<evidence type="ECO:0000313" key="5">
    <source>
        <dbReference type="Proteomes" id="UP001454036"/>
    </source>
</evidence>
<keyword evidence="5" id="KW-1185">Reference proteome</keyword>
<comment type="caution">
    <text evidence="4">The sequence shown here is derived from an EMBL/GenBank/DDBJ whole genome shotgun (WGS) entry which is preliminary data.</text>
</comment>
<keyword evidence="2 3" id="KW-0732">Signal</keyword>